<dbReference type="GO" id="GO:0005874">
    <property type="term" value="C:microtubule"/>
    <property type="evidence" value="ECO:0007669"/>
    <property type="project" value="TreeGrafter"/>
</dbReference>
<dbReference type="PRINTS" id="PR00195">
    <property type="entry name" value="DYNAMIN"/>
</dbReference>
<dbReference type="GO" id="GO:0016559">
    <property type="term" value="P:peroxisome fission"/>
    <property type="evidence" value="ECO:0007669"/>
    <property type="project" value="TreeGrafter"/>
</dbReference>
<dbReference type="OrthoDB" id="415706at2759"/>
<evidence type="ECO:0000313" key="4">
    <source>
        <dbReference type="EMBL" id="PLB48781.1"/>
    </source>
</evidence>
<dbReference type="GO" id="GO:0000266">
    <property type="term" value="P:mitochondrial fission"/>
    <property type="evidence" value="ECO:0007669"/>
    <property type="project" value="TreeGrafter"/>
</dbReference>
<accession>A0A2I2G7E9</accession>
<dbReference type="GO" id="GO:0005739">
    <property type="term" value="C:mitochondrion"/>
    <property type="evidence" value="ECO:0007669"/>
    <property type="project" value="TreeGrafter"/>
</dbReference>
<evidence type="ECO:0000256" key="1">
    <source>
        <dbReference type="ARBA" id="ARBA00022741"/>
    </source>
</evidence>
<dbReference type="PROSITE" id="PS51388">
    <property type="entry name" value="GED"/>
    <property type="match status" value="1"/>
</dbReference>
<dbReference type="InterPro" id="IPR020850">
    <property type="entry name" value="GED_dom"/>
</dbReference>
<dbReference type="InterPro" id="IPR045063">
    <property type="entry name" value="Dynamin_N"/>
</dbReference>
<keyword evidence="2" id="KW-0342">GTP-binding</keyword>
<dbReference type="InterPro" id="IPR001401">
    <property type="entry name" value="Dynamin_GTPase"/>
</dbReference>
<dbReference type="Gene3D" id="1.20.120.1240">
    <property type="entry name" value="Dynamin, middle domain"/>
    <property type="match status" value="1"/>
</dbReference>
<evidence type="ECO:0000259" key="3">
    <source>
        <dbReference type="PROSITE" id="PS51388"/>
    </source>
</evidence>
<dbReference type="CDD" id="cd08771">
    <property type="entry name" value="DLP_1"/>
    <property type="match status" value="1"/>
</dbReference>
<feature type="domain" description="GED" evidence="3">
    <location>
        <begin position="481"/>
        <end position="548"/>
    </location>
</feature>
<organism evidence="4 5">
    <name type="scientific">Aspergillus steynii IBT 23096</name>
    <dbReference type="NCBI Taxonomy" id="1392250"/>
    <lineage>
        <taxon>Eukaryota</taxon>
        <taxon>Fungi</taxon>
        <taxon>Dikarya</taxon>
        <taxon>Ascomycota</taxon>
        <taxon>Pezizomycotina</taxon>
        <taxon>Eurotiomycetes</taxon>
        <taxon>Eurotiomycetidae</taxon>
        <taxon>Eurotiales</taxon>
        <taxon>Aspergillaceae</taxon>
        <taxon>Aspergillus</taxon>
        <taxon>Aspergillus subgen. Circumdati</taxon>
    </lineage>
</organism>
<dbReference type="RefSeq" id="XP_024704083.1">
    <property type="nucleotide sequence ID" value="XM_024850814.1"/>
</dbReference>
<dbReference type="EMBL" id="MSFO01000004">
    <property type="protein sequence ID" value="PLB48781.1"/>
    <property type="molecule type" value="Genomic_DNA"/>
</dbReference>
<name>A0A2I2G7E9_9EURO</name>
<dbReference type="STRING" id="1392250.A0A2I2G7E9"/>
<dbReference type="Proteomes" id="UP000234275">
    <property type="component" value="Unassembled WGS sequence"/>
</dbReference>
<sequence>MPKIFINKLEAKRLCTKEQLDLLNLINNLRSQGINQSSGKSSVLEAISGISFPVKSSLYTRFPTELVLRKSIQVRVRVSIIPHHSRSNIKQDSLGSFCEQLDDFEGLPALIDNVKAAMGITTYGKISGPDRPHLTIVDLPGLIHSETKQQSASNIQLVQDVVQTYINKPRSIILTVISAKNDFANQIPDTLVPRSESKLMFLSLAKNQDVKFRLGWHILKNIDTEKGDWTLTDKDREEMLFFFTGAWEDLLRSLVGINGLCLRLSKVLLGQIAAELPSLINKIRKKADNCTSEIIKLGKPQISLDEQRSYLLHISQSFQSLVKAAVDGTYNDLFFGYVHAQNGLEKRLRAVIRTTRAEFTAYIRTLLRKTRGRELPGTFNPIIVRDLFLEQCGPWEKLTKSHIRKVWSSVRDFMVLAVCHVTDKATSTALIKEIIFFIFNSRFFSIADLHEPYYTGKSINLNQLLQYLLRQSEPDMVNFASAEALDCMLAYYKVALKHFVDDIANEAVELKLILALLDIFSPVVVFNMHDKRVTQIAGESEENRFLRD</sequence>
<proteinExistence type="predicted"/>
<dbReference type="InterPro" id="IPR000375">
    <property type="entry name" value="Dynamin_stalk"/>
</dbReference>
<evidence type="ECO:0000256" key="2">
    <source>
        <dbReference type="ARBA" id="ARBA00023134"/>
    </source>
</evidence>
<dbReference type="PANTHER" id="PTHR11566:SF21">
    <property type="entry name" value="DYNAMIN RELATED PROTEIN 1, ISOFORM A"/>
    <property type="match status" value="1"/>
</dbReference>
<gene>
    <name evidence="4" type="ORF">P170DRAFT_446602</name>
</gene>
<dbReference type="GO" id="GO:0008017">
    <property type="term" value="F:microtubule binding"/>
    <property type="evidence" value="ECO:0007669"/>
    <property type="project" value="TreeGrafter"/>
</dbReference>
<dbReference type="AlphaFoldDB" id="A0A2I2G7E9"/>
<dbReference type="InterPro" id="IPR027417">
    <property type="entry name" value="P-loop_NTPase"/>
</dbReference>
<dbReference type="GO" id="GO:0048312">
    <property type="term" value="P:intracellular distribution of mitochondria"/>
    <property type="evidence" value="ECO:0007669"/>
    <property type="project" value="TreeGrafter"/>
</dbReference>
<evidence type="ECO:0000313" key="5">
    <source>
        <dbReference type="Proteomes" id="UP000234275"/>
    </source>
</evidence>
<dbReference type="SUPFAM" id="SSF52540">
    <property type="entry name" value="P-loop containing nucleoside triphosphate hydrolases"/>
    <property type="match status" value="1"/>
</dbReference>
<dbReference type="GO" id="GO:0016020">
    <property type="term" value="C:membrane"/>
    <property type="evidence" value="ECO:0007669"/>
    <property type="project" value="TreeGrafter"/>
</dbReference>
<keyword evidence="1" id="KW-0547">Nucleotide-binding</keyword>
<dbReference type="SMART" id="SM00053">
    <property type="entry name" value="DYNc"/>
    <property type="match status" value="1"/>
</dbReference>
<dbReference type="InterPro" id="IPR022812">
    <property type="entry name" value="Dynamin"/>
</dbReference>
<dbReference type="GeneID" id="36558513"/>
<dbReference type="Pfam" id="PF01031">
    <property type="entry name" value="Dynamin_M"/>
    <property type="match status" value="1"/>
</dbReference>
<protein>
    <submittedName>
        <fullName evidence="4">Dynamin family protein</fullName>
    </submittedName>
</protein>
<reference evidence="4 5" key="1">
    <citation type="submission" date="2016-12" db="EMBL/GenBank/DDBJ databases">
        <title>The genomes of Aspergillus section Nigri reveals drivers in fungal speciation.</title>
        <authorList>
            <consortium name="DOE Joint Genome Institute"/>
            <person name="Vesth T.C."/>
            <person name="Nybo J."/>
            <person name="Theobald S."/>
            <person name="Brandl J."/>
            <person name="Frisvad J.C."/>
            <person name="Nielsen K.F."/>
            <person name="Lyhne E.K."/>
            <person name="Kogle M.E."/>
            <person name="Kuo A."/>
            <person name="Riley R."/>
            <person name="Clum A."/>
            <person name="Nolan M."/>
            <person name="Lipzen A."/>
            <person name="Salamov A."/>
            <person name="Henrissat B."/>
            <person name="Wiebenga A."/>
            <person name="De Vries R.P."/>
            <person name="Grigoriev I.V."/>
            <person name="Mortensen U.H."/>
            <person name="Andersen M.R."/>
            <person name="Baker S.E."/>
        </authorList>
    </citation>
    <scope>NUCLEOTIDE SEQUENCE [LARGE SCALE GENOMIC DNA]</scope>
    <source>
        <strain evidence="4 5">IBT 23096</strain>
    </source>
</reference>
<comment type="caution">
    <text evidence="4">The sequence shown here is derived from an EMBL/GenBank/DDBJ whole genome shotgun (WGS) entry which is preliminary data.</text>
</comment>
<dbReference type="Pfam" id="PF00350">
    <property type="entry name" value="Dynamin_N"/>
    <property type="match status" value="1"/>
</dbReference>
<dbReference type="Gene3D" id="3.40.50.300">
    <property type="entry name" value="P-loop containing nucleotide triphosphate hydrolases"/>
    <property type="match status" value="1"/>
</dbReference>
<dbReference type="VEuPathDB" id="FungiDB:P170DRAFT_446602"/>
<dbReference type="GO" id="GO:0006897">
    <property type="term" value="P:endocytosis"/>
    <property type="evidence" value="ECO:0007669"/>
    <property type="project" value="TreeGrafter"/>
</dbReference>
<keyword evidence="5" id="KW-1185">Reference proteome</keyword>
<dbReference type="GO" id="GO:0003924">
    <property type="term" value="F:GTPase activity"/>
    <property type="evidence" value="ECO:0007669"/>
    <property type="project" value="InterPro"/>
</dbReference>
<dbReference type="GO" id="GO:0005525">
    <property type="term" value="F:GTP binding"/>
    <property type="evidence" value="ECO:0007669"/>
    <property type="project" value="InterPro"/>
</dbReference>
<dbReference type="PANTHER" id="PTHR11566">
    <property type="entry name" value="DYNAMIN"/>
    <property type="match status" value="1"/>
</dbReference>